<dbReference type="Pfam" id="PF00285">
    <property type="entry name" value="Citrate_synt"/>
    <property type="match status" value="1"/>
</dbReference>
<keyword evidence="4" id="KW-0808">Transferase</keyword>
<dbReference type="PANTHER" id="PTHR11739:SF4">
    <property type="entry name" value="CITRATE SYNTHASE, PEROXISOMAL"/>
    <property type="match status" value="1"/>
</dbReference>
<comment type="similarity">
    <text evidence="2">Belongs to the citrate synthase family.</text>
</comment>
<dbReference type="PRINTS" id="PR00143">
    <property type="entry name" value="CITRTSNTHASE"/>
</dbReference>
<dbReference type="GO" id="GO:0005975">
    <property type="term" value="P:carbohydrate metabolic process"/>
    <property type="evidence" value="ECO:0007669"/>
    <property type="project" value="TreeGrafter"/>
</dbReference>
<dbReference type="RefSeq" id="WP_068847702.1">
    <property type="nucleotide sequence ID" value="NZ_LYDR01000072.1"/>
</dbReference>
<dbReference type="EMBL" id="LYDR01000072">
    <property type="protein sequence ID" value="ODA31924.1"/>
    <property type="molecule type" value="Genomic_DNA"/>
</dbReference>
<accession>A0A1C3EFE3</accession>
<evidence type="ECO:0000256" key="4">
    <source>
        <dbReference type="ARBA" id="ARBA00022679"/>
    </source>
</evidence>
<name>A0A1C3EFE3_9PLAN</name>
<dbReference type="InterPro" id="IPR016143">
    <property type="entry name" value="Citrate_synth-like_sm_a-sub"/>
</dbReference>
<dbReference type="STRING" id="1841610.A6X21_21880"/>
<keyword evidence="6" id="KW-1185">Reference proteome</keyword>
<comment type="caution">
    <text evidence="5">The sequence shown here is derived from an EMBL/GenBank/DDBJ whole genome shotgun (WGS) entry which is preliminary data.</text>
</comment>
<evidence type="ECO:0000256" key="2">
    <source>
        <dbReference type="ARBA" id="ARBA00010566"/>
    </source>
</evidence>
<gene>
    <name evidence="5" type="ORF">A6X21_21880</name>
</gene>
<proteinExistence type="inferred from homology"/>
<dbReference type="AlphaFoldDB" id="A0A1C3EFE3"/>
<dbReference type="GO" id="GO:0036440">
    <property type="term" value="F:citrate synthase activity"/>
    <property type="evidence" value="ECO:0007669"/>
    <property type="project" value="UniProtKB-EC"/>
</dbReference>
<evidence type="ECO:0000313" key="5">
    <source>
        <dbReference type="EMBL" id="ODA31924.1"/>
    </source>
</evidence>
<dbReference type="GO" id="GO:0006099">
    <property type="term" value="P:tricarboxylic acid cycle"/>
    <property type="evidence" value="ECO:0007669"/>
    <property type="project" value="UniProtKB-UniPathway"/>
</dbReference>
<dbReference type="OrthoDB" id="9800864at2"/>
<dbReference type="InterPro" id="IPR036969">
    <property type="entry name" value="Citrate_synthase_sf"/>
</dbReference>
<dbReference type="GO" id="GO:0005829">
    <property type="term" value="C:cytosol"/>
    <property type="evidence" value="ECO:0007669"/>
    <property type="project" value="TreeGrafter"/>
</dbReference>
<dbReference type="Gene3D" id="1.10.580.10">
    <property type="entry name" value="Citrate Synthase, domain 1"/>
    <property type="match status" value="1"/>
</dbReference>
<evidence type="ECO:0000313" key="6">
    <source>
        <dbReference type="Proteomes" id="UP000094828"/>
    </source>
</evidence>
<reference evidence="5 6" key="1">
    <citation type="submission" date="2016-05" db="EMBL/GenBank/DDBJ databases">
        <title>Genomic and physiological characterization of Planctopirus sp. isolated from fresh water lake.</title>
        <authorList>
            <person name="Subhash Y."/>
            <person name="Ramana C."/>
        </authorList>
    </citation>
    <scope>NUCLEOTIDE SEQUENCE [LARGE SCALE GENOMIC DNA]</scope>
    <source>
        <strain evidence="5 6">JC280</strain>
    </source>
</reference>
<dbReference type="EC" id="2.3.3.16" evidence="3"/>
<sequence length="373" mass="40948">MASRPLQLSPGEFVVGDTSITVKQPSLQYRGYRVEDLSRDAQFPEVAWLLIEGSLPSPEELADLEAALSEDGRLDDEVTTWLVNLPMHVPGLDALRTAVSLTATLDPQAQDNSLAAQREKAYRLLARYPIMAAAVAGGTLPDDAEYHSELSYGGNFLRLASGIEPRDEHSMAMDALLITSADFEYEPSTLAARLAAGSRVDVLGAMVAALSIFSGECPLDEARAIADLLDAVHSPEMSRDLIHRLWEERAILPGFGPRIPRGGDARVCVLSDWADQLSDQPDFEVWEEHADWIEAAAWEVAEQGPTLLWAVVRMMKYLGLPVDAAPVVISTGRVAGWMAHYMEQIRTTWKLRPLGAYIGPTDLQFLPVDDRSN</sequence>
<dbReference type="InterPro" id="IPR016142">
    <property type="entry name" value="Citrate_synth-like_lrg_a-sub"/>
</dbReference>
<dbReference type="Gene3D" id="1.10.230.10">
    <property type="entry name" value="Cytochrome P450-Terp, domain 2"/>
    <property type="match status" value="1"/>
</dbReference>
<dbReference type="Proteomes" id="UP000094828">
    <property type="component" value="Unassembled WGS sequence"/>
</dbReference>
<dbReference type="InterPro" id="IPR002020">
    <property type="entry name" value="Citrate_synthase"/>
</dbReference>
<dbReference type="PANTHER" id="PTHR11739">
    <property type="entry name" value="CITRATE SYNTHASE"/>
    <property type="match status" value="1"/>
</dbReference>
<evidence type="ECO:0000256" key="1">
    <source>
        <dbReference type="ARBA" id="ARBA00004751"/>
    </source>
</evidence>
<evidence type="ECO:0000256" key="3">
    <source>
        <dbReference type="ARBA" id="ARBA00012972"/>
    </source>
</evidence>
<dbReference type="SUPFAM" id="SSF48256">
    <property type="entry name" value="Citrate synthase"/>
    <property type="match status" value="1"/>
</dbReference>
<protein>
    <recommendedName>
        <fullName evidence="3">citrate synthase (unknown stereospecificity)</fullName>
        <ecNumber evidence="3">2.3.3.16</ecNumber>
    </recommendedName>
</protein>
<comment type="pathway">
    <text evidence="1">Carbohydrate metabolism; tricarboxylic acid cycle; isocitrate from oxaloacetate: step 1/2.</text>
</comment>
<organism evidence="5 6">
    <name type="scientific">Planctopirus hydrillae</name>
    <dbReference type="NCBI Taxonomy" id="1841610"/>
    <lineage>
        <taxon>Bacteria</taxon>
        <taxon>Pseudomonadati</taxon>
        <taxon>Planctomycetota</taxon>
        <taxon>Planctomycetia</taxon>
        <taxon>Planctomycetales</taxon>
        <taxon>Planctomycetaceae</taxon>
        <taxon>Planctopirus</taxon>
    </lineage>
</organism>
<dbReference type="UniPathway" id="UPA00223"/>